<sequence length="73" mass="7832">LDDIGLGTDTGVSIRIPASYCGLFVIRPSHNVIEKDGLIQLAPPFDTIGRLTQSAELLSDIVNVMLPNQAINN</sequence>
<feature type="non-terminal residue" evidence="1">
    <location>
        <position position="73"/>
    </location>
</feature>
<feature type="non-terminal residue" evidence="1">
    <location>
        <position position="1"/>
    </location>
</feature>
<proteinExistence type="predicted"/>
<keyword evidence="2" id="KW-1185">Reference proteome</keyword>
<name>A0ACC6R9K2_9GAMM</name>
<accession>A0ACC6R9K2</accession>
<organism evidence="1 2">
    <name type="scientific">Pseudoalteromonas undina</name>
    <dbReference type="NCBI Taxonomy" id="43660"/>
    <lineage>
        <taxon>Bacteria</taxon>
        <taxon>Pseudomonadati</taxon>
        <taxon>Pseudomonadota</taxon>
        <taxon>Gammaproteobacteria</taxon>
        <taxon>Alteromonadales</taxon>
        <taxon>Pseudoalteromonadaceae</taxon>
        <taxon>Pseudoalteromonas</taxon>
    </lineage>
</organism>
<gene>
    <name evidence="1" type="ORF">V6250_20745</name>
</gene>
<dbReference type="EMBL" id="JBAKAX010000219">
    <property type="protein sequence ID" value="MEL0606567.1"/>
    <property type="molecule type" value="Genomic_DNA"/>
</dbReference>
<evidence type="ECO:0000313" key="2">
    <source>
        <dbReference type="Proteomes" id="UP001374952"/>
    </source>
</evidence>
<comment type="caution">
    <text evidence="1">The sequence shown here is derived from an EMBL/GenBank/DDBJ whole genome shotgun (WGS) entry which is preliminary data.</text>
</comment>
<protein>
    <submittedName>
        <fullName evidence="1">Amidase family protein</fullName>
    </submittedName>
</protein>
<reference evidence="1" key="1">
    <citation type="submission" date="2024-02" db="EMBL/GenBank/DDBJ databases">
        <title>Bacteria isolated from the canopy kelp, Nereocystis luetkeana.</title>
        <authorList>
            <person name="Pfister C.A."/>
            <person name="Younker I.T."/>
            <person name="Light S.H."/>
        </authorList>
    </citation>
    <scope>NUCLEOTIDE SEQUENCE</scope>
    <source>
        <strain evidence="1">TN.2.01</strain>
    </source>
</reference>
<evidence type="ECO:0000313" key="1">
    <source>
        <dbReference type="EMBL" id="MEL0606567.1"/>
    </source>
</evidence>
<dbReference type="Proteomes" id="UP001374952">
    <property type="component" value="Unassembled WGS sequence"/>
</dbReference>